<evidence type="ECO:0000313" key="2">
    <source>
        <dbReference type="Proteomes" id="UP001213000"/>
    </source>
</evidence>
<reference evidence="1" key="1">
    <citation type="submission" date="2022-07" db="EMBL/GenBank/DDBJ databases">
        <title>Genome Sequence of Leucocoprinus birnbaumii.</title>
        <authorList>
            <person name="Buettner E."/>
        </authorList>
    </citation>
    <scope>NUCLEOTIDE SEQUENCE</scope>
    <source>
        <strain evidence="1">VT141</strain>
    </source>
</reference>
<evidence type="ECO:0000313" key="1">
    <source>
        <dbReference type="EMBL" id="KAJ3566764.1"/>
    </source>
</evidence>
<name>A0AAD5VTR1_9AGAR</name>
<dbReference type="EMBL" id="JANIEX010000462">
    <property type="protein sequence ID" value="KAJ3566764.1"/>
    <property type="molecule type" value="Genomic_DNA"/>
</dbReference>
<organism evidence="1 2">
    <name type="scientific">Leucocoprinus birnbaumii</name>
    <dbReference type="NCBI Taxonomy" id="56174"/>
    <lineage>
        <taxon>Eukaryota</taxon>
        <taxon>Fungi</taxon>
        <taxon>Dikarya</taxon>
        <taxon>Basidiomycota</taxon>
        <taxon>Agaricomycotina</taxon>
        <taxon>Agaricomycetes</taxon>
        <taxon>Agaricomycetidae</taxon>
        <taxon>Agaricales</taxon>
        <taxon>Agaricineae</taxon>
        <taxon>Agaricaceae</taxon>
        <taxon>Leucocoprinus</taxon>
    </lineage>
</organism>
<dbReference type="AlphaFoldDB" id="A0AAD5VTR1"/>
<protein>
    <submittedName>
        <fullName evidence="1">Uncharacterized protein</fullName>
    </submittedName>
</protein>
<dbReference type="Proteomes" id="UP001213000">
    <property type="component" value="Unassembled WGS sequence"/>
</dbReference>
<gene>
    <name evidence="1" type="ORF">NP233_g6795</name>
</gene>
<sequence>MNAVYNCIRSTLNYLSFSTFNRTFTASNEQRLLASQQIDLAHSPRLTGDRFWVFLSPSQGARQSAVTKMTLSPELEAACGVSELSTSKLVEILRNNNQCLLSEINHDLENSRANIKVHRSSDDIMTQLKKIKPLTHHDESFWAFGIPFVFSRQFPEFYPLTQMRAVEPTRLPLHDPIISGLKTVREKLITWLCNSHKSGPSIFIIYHPFRSYFSLSEGIVQAVFDICSSIGRFGARVVCYPRPTYGSHFIRSICWQLAVQYLPYRRALMQRLVDDPSVFGRCGFRGLLQYLILEPWDEIAASHSLYASRPPVIFVDGTFFGDSNKAGYHAADLLDYLGERGRLPPSLLWIWVPVTEQPSRSIPAFLSETIRSCDLLNHQSTTVPVGTNEANRYSYLSLRFRFHEVREKHSKIFRGDENWPMDEDLWRLVGVASSHDPFIKMLIRFVDRKESDPRSRLQQCLTSIASSPVPSLDSLNDPMLHFLRQTIGAIPPDLLFHAFRILECLYNDHIGDTLNVLELEHFLEIDRETICLTITHLEWMLNVACEPDPFYPGANGFRDMRRYTLDTSISHALYISQMLYQPLVMKTLLPAATSYLRLLGKPIFQSTVPSPSFEVTFRDDPYTVFERAVSRRNYALRLLEVGYKADRMESMALRHLVANFDFRCLVYMAAQFDAVAVFTFLSWLNHVDESCLVRTEAINQSDELLLGMCQGVATPLDWSISNERIRTPGRAYADKYFYHPKFSLLGHGNSTVLIIMHFVDRIPPAFSDKLVVTIYSHDMLDDM</sequence>
<accession>A0AAD5VTR1</accession>
<proteinExistence type="predicted"/>
<comment type="caution">
    <text evidence="1">The sequence shown here is derived from an EMBL/GenBank/DDBJ whole genome shotgun (WGS) entry which is preliminary data.</text>
</comment>
<keyword evidence="2" id="KW-1185">Reference proteome</keyword>